<organism evidence="1 2">
    <name type="scientific">Micromonospora krabiensis</name>
    <dbReference type="NCBI Taxonomy" id="307121"/>
    <lineage>
        <taxon>Bacteria</taxon>
        <taxon>Bacillati</taxon>
        <taxon>Actinomycetota</taxon>
        <taxon>Actinomycetes</taxon>
        <taxon>Micromonosporales</taxon>
        <taxon>Micromonosporaceae</taxon>
        <taxon>Micromonospora</taxon>
    </lineage>
</organism>
<proteinExistence type="predicted"/>
<sequence length="147" mass="16477">MRPRSWAGRPLPASILRLSAGHASRLRLSGWAIIAAVAEDEFSSRGGVAHVGARMTARGRSFVIHKNATWPFARLRVGAERILITSLFGTFEVTRANLVAITRFRRMPVLADGVRFATSDHEDAVIFWALRAEKVCQELLRRGWKIR</sequence>
<name>A0A1C3NC17_9ACTN</name>
<evidence type="ECO:0000313" key="1">
    <source>
        <dbReference type="EMBL" id="SBV30091.1"/>
    </source>
</evidence>
<evidence type="ECO:0008006" key="3">
    <source>
        <dbReference type="Google" id="ProtNLM"/>
    </source>
</evidence>
<dbReference type="Proteomes" id="UP000199393">
    <property type="component" value="Chromosome I"/>
</dbReference>
<gene>
    <name evidence="1" type="ORF">GA0070620_5679</name>
</gene>
<accession>A0A1C3NC17</accession>
<keyword evidence="2" id="KW-1185">Reference proteome</keyword>
<evidence type="ECO:0000313" key="2">
    <source>
        <dbReference type="Proteomes" id="UP000199393"/>
    </source>
</evidence>
<protein>
    <recommendedName>
        <fullName evidence="3">PH domain-containing protein</fullName>
    </recommendedName>
</protein>
<dbReference type="EMBL" id="LT598496">
    <property type="protein sequence ID" value="SBV30091.1"/>
    <property type="molecule type" value="Genomic_DNA"/>
</dbReference>
<reference evidence="2" key="1">
    <citation type="submission" date="2016-06" db="EMBL/GenBank/DDBJ databases">
        <authorList>
            <person name="Varghese N."/>
        </authorList>
    </citation>
    <scope>NUCLEOTIDE SEQUENCE [LARGE SCALE GENOMIC DNA]</scope>
    <source>
        <strain evidence="2">DSM 45344</strain>
    </source>
</reference>
<dbReference type="AlphaFoldDB" id="A0A1C3NC17"/>